<accession>A0A859D4P1</accession>
<proteinExistence type="predicted"/>
<reference evidence="1 2" key="1">
    <citation type="submission" date="2020-06" db="EMBL/GenBank/DDBJ databases">
        <authorList>
            <person name="Voronona O.L."/>
            <person name="Aksenova E.I."/>
            <person name="Kunda M.S."/>
            <person name="Semenov A.N."/>
            <person name="Ryzhova N."/>
        </authorList>
    </citation>
    <scope>NUCLEOTIDE SEQUENCE [LARGE SCALE GENOMIC DNA]</scope>
    <source>
        <strain evidence="1 2">MPKMM3633</strain>
    </source>
</reference>
<gene>
    <name evidence="1" type="ORF">MP3633_3172</name>
</gene>
<dbReference type="EMBL" id="CP054301">
    <property type="protein sequence ID" value="QKK81899.1"/>
    <property type="molecule type" value="Genomic_DNA"/>
</dbReference>
<dbReference type="RefSeq" id="WP_176336239.1">
    <property type="nucleotide sequence ID" value="NZ_BAAAEF010000032.1"/>
</dbReference>
<name>A0A859D4P1_9GAMM</name>
<organism evidence="1 2">
    <name type="scientific">Marinomonas primoryensis</name>
    <dbReference type="NCBI Taxonomy" id="178399"/>
    <lineage>
        <taxon>Bacteria</taxon>
        <taxon>Pseudomonadati</taxon>
        <taxon>Pseudomonadota</taxon>
        <taxon>Gammaproteobacteria</taxon>
        <taxon>Oceanospirillales</taxon>
        <taxon>Oceanospirillaceae</taxon>
        <taxon>Marinomonas</taxon>
    </lineage>
</organism>
<dbReference type="AlphaFoldDB" id="A0A859D4P1"/>
<dbReference type="KEGG" id="mpri:MP3633_3172"/>
<protein>
    <submittedName>
        <fullName evidence="1">Uncharacterized protein</fullName>
    </submittedName>
</protein>
<dbReference type="Proteomes" id="UP000509371">
    <property type="component" value="Chromosome"/>
</dbReference>
<evidence type="ECO:0000313" key="2">
    <source>
        <dbReference type="Proteomes" id="UP000509371"/>
    </source>
</evidence>
<dbReference type="Gene3D" id="6.10.250.3390">
    <property type="match status" value="1"/>
</dbReference>
<evidence type="ECO:0000313" key="1">
    <source>
        <dbReference type="EMBL" id="QKK81899.1"/>
    </source>
</evidence>
<sequence>MSRFLFFIDGIINSYENDSNMTVTLSTLLSQIKRVTRNLGGFFMPAVHQLDNKKST</sequence>